<accession>A0A194URM5</accession>
<feature type="transmembrane region" description="Helical" evidence="11">
    <location>
        <begin position="225"/>
        <end position="247"/>
    </location>
</feature>
<evidence type="ECO:0000256" key="9">
    <source>
        <dbReference type="ARBA" id="ARBA00023136"/>
    </source>
</evidence>
<feature type="transmembrane region" description="Helical" evidence="11">
    <location>
        <begin position="344"/>
        <end position="363"/>
    </location>
</feature>
<dbReference type="InterPro" id="IPR027417">
    <property type="entry name" value="P-loop_NTPase"/>
</dbReference>
<dbReference type="CDD" id="cd03263">
    <property type="entry name" value="ABC_subfamily_A"/>
    <property type="match status" value="2"/>
</dbReference>
<feature type="transmembrane region" description="Helical" evidence="11">
    <location>
        <begin position="416"/>
        <end position="436"/>
    </location>
</feature>
<dbReference type="STRING" id="694573.A0A194URM5"/>
<dbReference type="InterPro" id="IPR013525">
    <property type="entry name" value="ABC2_TM"/>
</dbReference>
<feature type="transmembrane region" description="Helical" evidence="11">
    <location>
        <begin position="370"/>
        <end position="391"/>
    </location>
</feature>
<keyword evidence="7" id="KW-0067">ATP-binding</keyword>
<dbReference type="InterPro" id="IPR026082">
    <property type="entry name" value="ABCA"/>
</dbReference>
<dbReference type="GO" id="GO:0140359">
    <property type="term" value="F:ABC-type transporter activity"/>
    <property type="evidence" value="ECO:0007669"/>
    <property type="project" value="InterPro"/>
</dbReference>
<evidence type="ECO:0000256" key="11">
    <source>
        <dbReference type="SAM" id="Phobius"/>
    </source>
</evidence>
<feature type="region of interest" description="Disordered" evidence="10">
    <location>
        <begin position="1543"/>
        <end position="1595"/>
    </location>
</feature>
<evidence type="ECO:0000256" key="10">
    <source>
        <dbReference type="SAM" id="MobiDB-lite"/>
    </source>
</evidence>
<evidence type="ECO:0000256" key="2">
    <source>
        <dbReference type="ARBA" id="ARBA00008869"/>
    </source>
</evidence>
<dbReference type="Proteomes" id="UP000078576">
    <property type="component" value="Unassembled WGS sequence"/>
</dbReference>
<feature type="transmembrane region" description="Helical" evidence="11">
    <location>
        <begin position="1090"/>
        <end position="1112"/>
    </location>
</feature>
<feature type="transmembrane region" description="Helical" evidence="11">
    <location>
        <begin position="317"/>
        <end position="338"/>
    </location>
</feature>
<keyword evidence="4 11" id="KW-0812">Transmembrane</keyword>
<dbReference type="InterPro" id="IPR017871">
    <property type="entry name" value="ABC_transporter-like_CS"/>
</dbReference>
<dbReference type="Pfam" id="PF00005">
    <property type="entry name" value="ABC_tran"/>
    <property type="match status" value="2"/>
</dbReference>
<feature type="transmembrane region" description="Helical" evidence="11">
    <location>
        <begin position="1172"/>
        <end position="1194"/>
    </location>
</feature>
<dbReference type="InterPro" id="IPR003593">
    <property type="entry name" value="AAA+_ATPase"/>
</dbReference>
<evidence type="ECO:0000256" key="3">
    <source>
        <dbReference type="ARBA" id="ARBA00022448"/>
    </source>
</evidence>
<dbReference type="PROSITE" id="PS50893">
    <property type="entry name" value="ABC_TRANSPORTER_2"/>
    <property type="match status" value="2"/>
</dbReference>
<gene>
    <name evidence="13" type="ORF">VP1G_01771</name>
</gene>
<reference evidence="14" key="1">
    <citation type="submission" date="2014-12" db="EMBL/GenBank/DDBJ databases">
        <title>Genome Sequence of Valsa Canker Pathogens Uncovers a Specific Adaption of Colonization on Woody Bark.</title>
        <authorList>
            <person name="Yin Z."/>
            <person name="Liu H."/>
            <person name="Gao X."/>
            <person name="Li Z."/>
            <person name="Song N."/>
            <person name="Ke X."/>
            <person name="Dai Q."/>
            <person name="Wu Y."/>
            <person name="Sun Y."/>
            <person name="Xu J.-R."/>
            <person name="Kang Z.K."/>
            <person name="Wang L."/>
            <person name="Huang L."/>
        </authorList>
    </citation>
    <scope>NUCLEOTIDE SEQUENCE [LARGE SCALE GENOMIC DNA]</scope>
    <source>
        <strain evidence="14">SXYL134</strain>
    </source>
</reference>
<keyword evidence="8 11" id="KW-1133">Transmembrane helix</keyword>
<dbReference type="GO" id="GO:0005524">
    <property type="term" value="F:ATP binding"/>
    <property type="evidence" value="ECO:0007669"/>
    <property type="project" value="UniProtKB-KW"/>
</dbReference>
<keyword evidence="9 11" id="KW-0472">Membrane</keyword>
<organism evidence="13 14">
    <name type="scientific">Cytospora mali</name>
    <name type="common">Apple Valsa canker fungus</name>
    <name type="synonym">Valsa mali</name>
    <dbReference type="NCBI Taxonomy" id="578113"/>
    <lineage>
        <taxon>Eukaryota</taxon>
        <taxon>Fungi</taxon>
        <taxon>Dikarya</taxon>
        <taxon>Ascomycota</taxon>
        <taxon>Pezizomycotina</taxon>
        <taxon>Sordariomycetes</taxon>
        <taxon>Sordariomycetidae</taxon>
        <taxon>Diaporthales</taxon>
        <taxon>Cytosporaceae</taxon>
        <taxon>Cytospora</taxon>
    </lineage>
</organism>
<feature type="transmembrane region" description="Helical" evidence="11">
    <location>
        <begin position="23"/>
        <end position="44"/>
    </location>
</feature>
<dbReference type="PANTHER" id="PTHR19229">
    <property type="entry name" value="ATP-BINDING CASSETTE TRANSPORTER SUBFAMILY A ABCA"/>
    <property type="match status" value="1"/>
</dbReference>
<keyword evidence="5" id="KW-0677">Repeat</keyword>
<dbReference type="SMART" id="SM00382">
    <property type="entry name" value="AAA"/>
    <property type="match status" value="2"/>
</dbReference>
<dbReference type="GO" id="GO:0005319">
    <property type="term" value="F:lipid transporter activity"/>
    <property type="evidence" value="ECO:0007669"/>
    <property type="project" value="TreeGrafter"/>
</dbReference>
<keyword evidence="6" id="KW-0547">Nucleotide-binding</keyword>
<keyword evidence="3" id="KW-0813">Transport</keyword>
<dbReference type="InterPro" id="IPR003439">
    <property type="entry name" value="ABC_transporter-like_ATP-bd"/>
</dbReference>
<feature type="transmembrane region" description="Helical" evidence="11">
    <location>
        <begin position="987"/>
        <end position="1008"/>
    </location>
</feature>
<feature type="domain" description="ABC transporter" evidence="12">
    <location>
        <begin position="475"/>
        <end position="696"/>
    </location>
</feature>
<comment type="similarity">
    <text evidence="2">Belongs to the ABC transporter superfamily. ABCA family.</text>
</comment>
<feature type="transmembrane region" description="Helical" evidence="11">
    <location>
        <begin position="826"/>
        <end position="847"/>
    </location>
</feature>
<evidence type="ECO:0000256" key="8">
    <source>
        <dbReference type="ARBA" id="ARBA00022989"/>
    </source>
</evidence>
<sequence length="1634" mass="178189">MAFTRQVWTLTKKNLLVVFVRHWFFTTIRAFLAPIIFMFIISYAKNFFVPPSTFGIGSSTPIRSLEDALAASTGGHNKIVFVNNGYTGGDIEAVIKTVSARVESAGKTVEVVNQNIDLLTRCASSLRGATTCFGAVSFHSSPTEGDGGIWNYTLRSDGAFGERIFVDSRSNDVEIYTLPFQRAIDQAIGSLSAGGSSTALGSGTVNEYPFTDETEEERNALIRRLYMGALIDILAVAYFIGVCGVTYQLTGQMALERELGISQLVEAMTPAKEYWHTQAARLLSNHLSFDIIYLPGWIIMGAILRGLSFVHTSWGILIVYHLLSGLALSSFSILGASFFNKAQLSGITVTMTAVVLAIIAQVAGPFSTGATAILSLLFPSMNYVFFIVYMARFERRSMAPDLAVGAPSGDSTLPGIVFWVFLIIQIFVYPVLGALVERWLYGTISKGRKTTTSSPDHAIVLSNFTKQWTPGWFRGRFLRMFGLAVPETVYAVNDLSIKARRGQIMVLLGANGSGKSTTLDAISGLNTITSGSIEIDGTGGLGLCPQKNVLWDELTVFEHVKIFNQLKSTGGMDNRGQIEDLIRACDLGHKIKAQSGTLSGGQKRKLQLAMMFTGGSRVCCVDEISSGLDPLSRRKIWDILLAERGERTFLLTTHFLDEADVLSDYVAILSKGKLKVKGTAVQLKHEVGVGYRVSVPRDQKFATSEKIRRSETNDRVVYWFPDSAAASKFIGELQSAHVEDYDIVGPTLEDVFLALAEEMGENKLENEGPLSMRPESTSDPLDKLPDSDTSSGEVNGLRMTDGRGTSLAKQTLILVRKRFTVLKRNYFPYLAAVLLPIITAGLVTLFLKDFSAVGCDPGEQASNPRVTNIDSLGITPLIPVGPSSLLDIDILTNRTGLKASAFHTVDTLDEFNSYVSDNFHNVTPGGFFLQPSQNPEAVMAYVGDGSVTYGLITLNALNNVLEQTSITTSYQSFAVPFSPGAGKTLQLILYFGLAMSVYPAFFALYPCVERLRNVRALHYSNGIRAAPLWLAYLIFDFLFVLIVSAVVTGIFVGASDVWYAPGYLFVVFFLYGLTSILLCYVVSLVTKSQLACFAFAAGGQAVFFLLYFIMYMSILTYSPAYRTNTDLTVAHFAYATVTPAGNLIRSLLLTLNEFSLLCRDTSIASYPGALKVYGGPILYFLVQAVVLFTVLVWWDSGYKPPFLITLSRRFRHHRKTDAKDIDSEQTAEPYSVSDPAVAAEIKRIEDQTPSDTDSLRVLHLHKFFGRTNHAVQDITFGVPRGEVFALLGPNGAGKSTTISLVRGDIRPSRGIDADTSGDIFIEDWSISANRASARQHLGVCPQFDAMDSMTVREHLRFYASVRGVPDVDANVEAVLTSTGLVRFSDRLAQKLSGGNKRKLSLGIALMGNPAVLLLDEPSSGMDAAAKRVMWRTLLGVAAPGRALLITTHSMEEADRLATRVGIMKRRMLALGTGKELGEWWGEGCVVQIVLKSAPGTSAEEMERLKGWVRDRVSGVEFERWGAKGGAHGLLRFRVRKEGVIDEKGGKAGKAGTPRVRQEEIEKPGDKDSSTLAVSAEGVVTDGTAGGEGKGGDVAKSLDTPGLIQLLEAHRDELGIEYYSVSPTTLDEVFLRVIN</sequence>
<dbReference type="Pfam" id="PF12698">
    <property type="entry name" value="ABC2_membrane_3"/>
    <property type="match status" value="1"/>
</dbReference>
<feature type="compositionally biased region" description="Basic and acidic residues" evidence="10">
    <location>
        <begin position="1555"/>
        <end position="1568"/>
    </location>
</feature>
<evidence type="ECO:0000259" key="12">
    <source>
        <dbReference type="PROSITE" id="PS50893"/>
    </source>
</evidence>
<feature type="transmembrane region" description="Helical" evidence="11">
    <location>
        <begin position="1029"/>
        <end position="1052"/>
    </location>
</feature>
<keyword evidence="14" id="KW-1185">Reference proteome</keyword>
<dbReference type="GO" id="GO:0016020">
    <property type="term" value="C:membrane"/>
    <property type="evidence" value="ECO:0007669"/>
    <property type="project" value="UniProtKB-SubCell"/>
</dbReference>
<feature type="transmembrane region" description="Helical" evidence="11">
    <location>
        <begin position="1058"/>
        <end position="1083"/>
    </location>
</feature>
<dbReference type="OrthoDB" id="8061355at2759"/>
<evidence type="ECO:0000313" key="14">
    <source>
        <dbReference type="Proteomes" id="UP000078576"/>
    </source>
</evidence>
<evidence type="ECO:0000313" key="13">
    <source>
        <dbReference type="EMBL" id="KUI54357.1"/>
    </source>
</evidence>
<feature type="transmembrane region" description="Helical" evidence="11">
    <location>
        <begin position="1132"/>
        <end position="1151"/>
    </location>
</feature>
<dbReference type="Gene3D" id="3.40.50.300">
    <property type="entry name" value="P-loop containing nucleotide triphosphate hydrolases"/>
    <property type="match status" value="2"/>
</dbReference>
<dbReference type="GO" id="GO:0016887">
    <property type="term" value="F:ATP hydrolysis activity"/>
    <property type="evidence" value="ECO:0007669"/>
    <property type="project" value="InterPro"/>
</dbReference>
<dbReference type="EMBL" id="KN714673">
    <property type="protein sequence ID" value="KUI54357.1"/>
    <property type="molecule type" value="Genomic_DNA"/>
</dbReference>
<evidence type="ECO:0000256" key="6">
    <source>
        <dbReference type="ARBA" id="ARBA00022741"/>
    </source>
</evidence>
<evidence type="ECO:0000256" key="1">
    <source>
        <dbReference type="ARBA" id="ARBA00004141"/>
    </source>
</evidence>
<dbReference type="SUPFAM" id="SSF52540">
    <property type="entry name" value="P-loop containing nucleoside triphosphate hydrolases"/>
    <property type="match status" value="2"/>
</dbReference>
<dbReference type="FunFam" id="3.40.50.300:FF:001344">
    <property type="entry name" value="Related to ABC transporter"/>
    <property type="match status" value="1"/>
</dbReference>
<comment type="subcellular location">
    <subcellularLocation>
        <location evidence="1">Membrane</location>
        <topology evidence="1">Multi-pass membrane protein</topology>
    </subcellularLocation>
</comment>
<proteinExistence type="inferred from homology"/>
<protein>
    <submittedName>
        <fullName evidence="13">ABC transporter A family member 2</fullName>
    </submittedName>
</protein>
<dbReference type="FunFam" id="3.40.50.300:FF:001345">
    <property type="entry name" value="Related to ABC transporter"/>
    <property type="match status" value="1"/>
</dbReference>
<feature type="domain" description="ABC transporter" evidence="12">
    <location>
        <begin position="1255"/>
        <end position="1489"/>
    </location>
</feature>
<dbReference type="PANTHER" id="PTHR19229:SF36">
    <property type="entry name" value="ATP-BINDING CASSETTE SUB-FAMILY A MEMBER 2"/>
    <property type="match status" value="1"/>
</dbReference>
<evidence type="ECO:0000256" key="7">
    <source>
        <dbReference type="ARBA" id="ARBA00022840"/>
    </source>
</evidence>
<feature type="transmembrane region" description="Helical" evidence="11">
    <location>
        <begin position="291"/>
        <end position="310"/>
    </location>
</feature>
<name>A0A194URM5_CYTMA</name>
<evidence type="ECO:0000256" key="5">
    <source>
        <dbReference type="ARBA" id="ARBA00022737"/>
    </source>
</evidence>
<evidence type="ECO:0000256" key="4">
    <source>
        <dbReference type="ARBA" id="ARBA00022692"/>
    </source>
</evidence>
<feature type="region of interest" description="Disordered" evidence="10">
    <location>
        <begin position="763"/>
        <end position="800"/>
    </location>
</feature>
<dbReference type="PROSITE" id="PS00211">
    <property type="entry name" value="ABC_TRANSPORTER_1"/>
    <property type="match status" value="2"/>
</dbReference>